<evidence type="ECO:0000313" key="2">
    <source>
        <dbReference type="EMBL" id="CBA04131.1"/>
    </source>
</evidence>
<name>C6SAN0_NEIME</name>
<sequence length="35" mass="4068">MEVTRNLKQAKPNEPDSRLRGNDEFQVAVFGFLFL</sequence>
<gene>
    <name evidence="1" type="ORF">NME_0341</name>
    <name evidence="2" type="ORF">NME_0365</name>
</gene>
<accession>C6SAN0</accession>
<evidence type="ECO:0000313" key="1">
    <source>
        <dbReference type="EMBL" id="CBA04057.1"/>
    </source>
</evidence>
<organism evidence="1">
    <name type="scientific">Neisseria meningitidis alpha153</name>
    <dbReference type="NCBI Taxonomy" id="663926"/>
    <lineage>
        <taxon>Bacteria</taxon>
        <taxon>Pseudomonadati</taxon>
        <taxon>Pseudomonadota</taxon>
        <taxon>Betaproteobacteria</taxon>
        <taxon>Neisseriales</taxon>
        <taxon>Neisseriaceae</taxon>
        <taxon>Neisseria</taxon>
    </lineage>
</organism>
<dbReference type="AlphaFoldDB" id="C6SAN0"/>
<protein>
    <submittedName>
        <fullName evidence="1">Uncharacterized protein</fullName>
    </submittedName>
</protein>
<proteinExistence type="predicted"/>
<dbReference type="EMBL" id="AM889137">
    <property type="protein sequence ID" value="CBA04131.1"/>
    <property type="molecule type" value="Genomic_DNA"/>
</dbReference>
<reference evidence="1" key="1">
    <citation type="journal article" date="2008" name="Proc. Natl. Acad. Sci. U.S.A.">
        <title>Whole-genome comparison of disease and carriage strains provides insights into virulence evolution in Neisseria meningitidis.</title>
        <authorList>
            <person name="Schoen C."/>
            <person name="Blom J."/>
            <person name="Claus H."/>
            <person name="Schramm-Glueck A."/>
            <person name="Brandt P."/>
            <person name="Mueller T."/>
            <person name="Goesmann A."/>
            <person name="Joseph B."/>
            <person name="Konietzny S."/>
            <person name="Kurzai O."/>
            <person name="Schmitt C."/>
            <person name="Friedrich T."/>
            <person name="Linke B."/>
            <person name="Vogel U."/>
            <person name="Frosch M."/>
        </authorList>
    </citation>
    <scope>NUCLEOTIDE SEQUENCE</scope>
    <source>
        <strain evidence="1">Alpha153</strain>
    </source>
</reference>
<dbReference type="EMBL" id="AM889137">
    <property type="protein sequence ID" value="CBA04057.1"/>
    <property type="molecule type" value="Genomic_DNA"/>
</dbReference>